<dbReference type="STRING" id="226910.UCMB321_5037"/>
<reference evidence="2 3" key="1">
    <citation type="submission" date="2015-01" db="EMBL/GenBank/DDBJ databases">
        <title>Complete genome of Pseudomonas batumici UCM B-321 producer of the batumin antibiotic with strong antistaphilococcal and potential anticancer activity.</title>
        <authorList>
            <person name="Klochko V.V."/>
            <person name="Zelena L.B."/>
            <person name="Elena K.A."/>
            <person name="Reva O.N."/>
        </authorList>
    </citation>
    <scope>NUCLEOTIDE SEQUENCE [LARGE SCALE GENOMIC DNA]</scope>
    <source>
        <strain evidence="2 3">UCM B-321</strain>
    </source>
</reference>
<evidence type="ECO:0000313" key="3">
    <source>
        <dbReference type="Proteomes" id="UP000031535"/>
    </source>
</evidence>
<feature type="region of interest" description="Disordered" evidence="1">
    <location>
        <begin position="1"/>
        <end position="29"/>
    </location>
</feature>
<sequence length="54" mass="5897">MGSRPPGDIKTPEKTPALRGIAPKPARKDRLRLRGVSAPQVRCFFGGRFSANCM</sequence>
<dbReference type="PATRIC" id="fig|226910.6.peg.5026"/>
<gene>
    <name evidence="2" type="ORF">UCMB321_5037</name>
</gene>
<dbReference type="EMBL" id="JXDG01000064">
    <property type="protein sequence ID" value="KIH81241.1"/>
    <property type="molecule type" value="Genomic_DNA"/>
</dbReference>
<dbReference type="Proteomes" id="UP000031535">
    <property type="component" value="Unassembled WGS sequence"/>
</dbReference>
<evidence type="ECO:0000313" key="2">
    <source>
        <dbReference type="EMBL" id="KIH81241.1"/>
    </source>
</evidence>
<organism evidence="2 3">
    <name type="scientific">Pseudomonas batumici</name>
    <dbReference type="NCBI Taxonomy" id="226910"/>
    <lineage>
        <taxon>Bacteria</taxon>
        <taxon>Pseudomonadati</taxon>
        <taxon>Pseudomonadota</taxon>
        <taxon>Gammaproteobacteria</taxon>
        <taxon>Pseudomonadales</taxon>
        <taxon>Pseudomonadaceae</taxon>
        <taxon>Pseudomonas</taxon>
    </lineage>
</organism>
<comment type="caution">
    <text evidence="2">The sequence shown here is derived from an EMBL/GenBank/DDBJ whole genome shotgun (WGS) entry which is preliminary data.</text>
</comment>
<dbReference type="AlphaFoldDB" id="A0A0C2HVQ4"/>
<accession>A0A0C2HVQ4</accession>
<proteinExistence type="predicted"/>
<evidence type="ECO:0000256" key="1">
    <source>
        <dbReference type="SAM" id="MobiDB-lite"/>
    </source>
</evidence>
<name>A0A0C2HVQ4_9PSED</name>
<keyword evidence="3" id="KW-1185">Reference proteome</keyword>
<protein>
    <submittedName>
        <fullName evidence="2">Uncharacterized protein</fullName>
    </submittedName>
</protein>